<evidence type="ECO:0000313" key="3">
    <source>
        <dbReference type="Proteomes" id="UP000595332"/>
    </source>
</evidence>
<dbReference type="KEGG" id="njp:NEJAP_1900"/>
<keyword evidence="1" id="KW-1133">Transmembrane helix</keyword>
<keyword evidence="1" id="KW-0472">Membrane</keyword>
<gene>
    <name evidence="2" type="ORF">NEJAP_1900</name>
</gene>
<dbReference type="Proteomes" id="UP000595332">
    <property type="component" value="Chromosome"/>
</dbReference>
<sequence length="86" mass="9358">MSAQAGPNFGFIHLFIPQNTNTPLLGMLLLGGVFMALTLLVFIGYGLLANKVSRYVVSSPKAMKYIQRTFSASFAMLGTKLAFSEH</sequence>
<dbReference type="AlphaFoldDB" id="A0A7R6SWJ6"/>
<feature type="transmembrane region" description="Helical" evidence="1">
    <location>
        <begin position="24"/>
        <end position="48"/>
    </location>
</feature>
<proteinExistence type="predicted"/>
<dbReference type="EMBL" id="AP014546">
    <property type="protein sequence ID" value="BBB29850.1"/>
    <property type="molecule type" value="Genomic_DNA"/>
</dbReference>
<keyword evidence="1" id="KW-0812">Transmembrane</keyword>
<evidence type="ECO:0000256" key="1">
    <source>
        <dbReference type="SAM" id="Phobius"/>
    </source>
</evidence>
<accession>A0A7R6SWJ6</accession>
<protein>
    <submittedName>
        <fullName evidence="2">Uncharacterized protein</fullName>
    </submittedName>
</protein>
<organism evidence="2 3">
    <name type="scientific">Neptunomonas japonica JAMM 1380</name>
    <dbReference type="NCBI Taxonomy" id="1441457"/>
    <lineage>
        <taxon>Bacteria</taxon>
        <taxon>Pseudomonadati</taxon>
        <taxon>Pseudomonadota</taxon>
        <taxon>Gammaproteobacteria</taxon>
        <taxon>Oceanospirillales</taxon>
        <taxon>Oceanospirillaceae</taxon>
        <taxon>Neptunomonas</taxon>
    </lineage>
</organism>
<evidence type="ECO:0000313" key="2">
    <source>
        <dbReference type="EMBL" id="BBB29850.1"/>
    </source>
</evidence>
<keyword evidence="3" id="KW-1185">Reference proteome</keyword>
<reference evidence="2 3" key="1">
    <citation type="journal article" date="2008" name="Int. J. Syst. Evol. Microbiol.">
        <title>Neptunomonas japonica sp. nov., an Osedax japonicus symbiont-like bacterium isolated from sediment adjacent to sperm whale carcasses off Kagoshima, Japan.</title>
        <authorList>
            <person name="Miyazaki M."/>
            <person name="Nogi Y."/>
            <person name="Fujiwara Y."/>
            <person name="Kawato M."/>
            <person name="Kubokawa K."/>
            <person name="Horikoshi K."/>
        </authorList>
    </citation>
    <scope>NUCLEOTIDE SEQUENCE [LARGE SCALE GENOMIC DNA]</scope>
    <source>
        <strain evidence="2 3">JAMM 1380</strain>
    </source>
</reference>
<name>A0A7R6SWJ6_9GAMM</name>